<dbReference type="InterPro" id="IPR010404">
    <property type="entry name" value="CpcT/CpeT"/>
</dbReference>
<name>A0ABV0JK17_9CYAN</name>
<reference evidence="5 6" key="1">
    <citation type="submission" date="2022-04" db="EMBL/GenBank/DDBJ databases">
        <title>Positive selection, recombination, and allopatry shape intraspecific diversity of widespread and dominant cyanobacteria.</title>
        <authorList>
            <person name="Wei J."/>
            <person name="Shu W."/>
            <person name="Hu C."/>
        </authorList>
    </citation>
    <scope>NUCLEOTIDE SEQUENCE [LARGE SCALE GENOMIC DNA]</scope>
    <source>
        <strain evidence="5 6">GB2-A5</strain>
    </source>
</reference>
<dbReference type="Proteomes" id="UP001442494">
    <property type="component" value="Unassembled WGS sequence"/>
</dbReference>
<dbReference type="RefSeq" id="WP_199295212.1">
    <property type="nucleotide sequence ID" value="NZ_JAMPKK010000007.1"/>
</dbReference>
<dbReference type="GO" id="GO:0016829">
    <property type="term" value="F:lyase activity"/>
    <property type="evidence" value="ECO:0007669"/>
    <property type="project" value="UniProtKB-KW"/>
</dbReference>
<gene>
    <name evidence="3" type="primary">cpcT</name>
    <name evidence="5" type="ORF">NDI37_04815</name>
</gene>
<evidence type="ECO:0000313" key="5">
    <source>
        <dbReference type="EMBL" id="MEP0863785.1"/>
    </source>
</evidence>
<evidence type="ECO:0000256" key="1">
    <source>
        <dbReference type="ARBA" id="ARBA00008206"/>
    </source>
</evidence>
<feature type="signal peptide" evidence="4">
    <location>
        <begin position="1"/>
        <end position="21"/>
    </location>
</feature>
<feature type="chain" id="PRO_5046828405" description="Chromophore lyase CpcT/CpeT" evidence="4">
    <location>
        <begin position="22"/>
        <end position="227"/>
    </location>
</feature>
<keyword evidence="6" id="KW-1185">Reference proteome</keyword>
<dbReference type="EC" id="4.-.-.-" evidence="3"/>
<proteinExistence type="inferred from homology"/>
<evidence type="ECO:0000313" key="6">
    <source>
        <dbReference type="Proteomes" id="UP001442494"/>
    </source>
</evidence>
<dbReference type="Gene3D" id="2.40.128.590">
    <property type="entry name" value="CpcT/CpeT domain"/>
    <property type="match status" value="1"/>
</dbReference>
<dbReference type="PANTHER" id="PTHR35137:SF1">
    <property type="entry name" value="CHROMOPHORE LYASE CRL, CHLOROPLASTIC"/>
    <property type="match status" value="1"/>
</dbReference>
<organism evidence="5 6">
    <name type="scientific">Funiculus sociatus GB2-A5</name>
    <dbReference type="NCBI Taxonomy" id="2933946"/>
    <lineage>
        <taxon>Bacteria</taxon>
        <taxon>Bacillati</taxon>
        <taxon>Cyanobacteriota</taxon>
        <taxon>Cyanophyceae</taxon>
        <taxon>Coleofasciculales</taxon>
        <taxon>Coleofasciculaceae</taxon>
        <taxon>Funiculus</taxon>
    </lineage>
</organism>
<dbReference type="InterPro" id="IPR038672">
    <property type="entry name" value="CpcT/CpeT_sf"/>
</dbReference>
<comment type="function">
    <text evidence="3">Covalently attaches a chromophore to Cys residue(s) of phycobiliproteins.</text>
</comment>
<evidence type="ECO:0000256" key="2">
    <source>
        <dbReference type="ARBA" id="ARBA00023239"/>
    </source>
</evidence>
<keyword evidence="2 3" id="KW-0456">Lyase</keyword>
<dbReference type="EMBL" id="JAMPKK010000007">
    <property type="protein sequence ID" value="MEP0863785.1"/>
    <property type="molecule type" value="Genomic_DNA"/>
</dbReference>
<sequence length="227" mass="24714">MKNTSIRNLIAIALFSSTSTAAYSRPAPNIQTPVPMQQQVGEVVSHLVGVMDTSAQAQANPKAPNVRMTTCKVSVENTKKNPKVVFLYQEQAMSQNLAKPYRQRFLKIAPSADNQSVESQSFKPPTPEALIGLCSNPEAKRVVKLNDIGAAKCSVFLKPDGENYIGETPEAGCPSDYKGAVKVTNRILLHSTGMDTLDRAFDAAGNQVWGSKGEPYQFRWVQPSASR</sequence>
<comment type="similarity">
    <text evidence="1 3">Belongs to the CpcT/CpeT biliprotein lyase family.</text>
</comment>
<dbReference type="CDD" id="cd16338">
    <property type="entry name" value="CpcT"/>
    <property type="match status" value="1"/>
</dbReference>
<protein>
    <recommendedName>
        <fullName evidence="3">Chromophore lyase CpcT/CpeT</fullName>
        <ecNumber evidence="3">4.-.-.-</ecNumber>
    </recommendedName>
</protein>
<dbReference type="PANTHER" id="PTHR35137">
    <property type="entry name" value="CHROMOPHORE LYASE CRL, CHLOROPLASTIC"/>
    <property type="match status" value="1"/>
</dbReference>
<evidence type="ECO:0000256" key="3">
    <source>
        <dbReference type="HAMAP-Rule" id="MF_01460"/>
    </source>
</evidence>
<keyword evidence="4" id="KW-0732">Signal</keyword>
<dbReference type="Pfam" id="PF06206">
    <property type="entry name" value="CpeT"/>
    <property type="match status" value="1"/>
</dbReference>
<accession>A0ABV0JK17</accession>
<comment type="caution">
    <text evidence="5">The sequence shown here is derived from an EMBL/GenBank/DDBJ whole genome shotgun (WGS) entry which is preliminary data.</text>
</comment>
<dbReference type="HAMAP" id="MF_01460">
    <property type="entry name" value="Chrphore_lyase_CpxT"/>
    <property type="match status" value="1"/>
</dbReference>
<evidence type="ECO:0000256" key="4">
    <source>
        <dbReference type="SAM" id="SignalP"/>
    </source>
</evidence>